<feature type="transmembrane region" description="Helical" evidence="2">
    <location>
        <begin position="35"/>
        <end position="55"/>
    </location>
</feature>
<dbReference type="Proteomes" id="UP001294444">
    <property type="component" value="Unassembled WGS sequence"/>
</dbReference>
<keyword evidence="2" id="KW-0812">Transmembrane</keyword>
<feature type="region of interest" description="Disordered" evidence="1">
    <location>
        <begin position="61"/>
        <end position="83"/>
    </location>
</feature>
<reference evidence="3" key="1">
    <citation type="submission" date="2023-10" db="EMBL/GenBank/DDBJ databases">
        <authorList>
            <person name="Guldener U."/>
        </authorList>
    </citation>
    <scope>NUCLEOTIDE SEQUENCE</scope>
    <source>
        <strain evidence="3">Mp4</strain>
    </source>
</reference>
<sequence length="123" mass="13423">MARAKQIRTTDSGTNGRPDVDKKFDAWDSTHDLCLLLYPIFFLVGFLVGCAVAAARSHQIDQETAAADNSTIAAGKTKQRRDGLQASLVRSQRRLDRPLSTSAQDTLVAEMRAQTSTPLAFSL</sequence>
<feature type="region of interest" description="Disordered" evidence="1">
    <location>
        <begin position="1"/>
        <end position="21"/>
    </location>
</feature>
<comment type="caution">
    <text evidence="3">The sequence shown here is derived from an EMBL/GenBank/DDBJ whole genome shotgun (WGS) entry which is preliminary data.</text>
</comment>
<keyword evidence="2" id="KW-0472">Membrane</keyword>
<keyword evidence="4" id="KW-1185">Reference proteome</keyword>
<keyword evidence="2" id="KW-1133">Transmembrane helix</keyword>
<evidence type="ECO:0000256" key="2">
    <source>
        <dbReference type="SAM" id="Phobius"/>
    </source>
</evidence>
<evidence type="ECO:0000313" key="3">
    <source>
        <dbReference type="EMBL" id="SNX84072.1"/>
    </source>
</evidence>
<gene>
    <name evidence="3" type="ORF">MEPE_02780</name>
</gene>
<evidence type="ECO:0000256" key="1">
    <source>
        <dbReference type="SAM" id="MobiDB-lite"/>
    </source>
</evidence>
<evidence type="ECO:0000313" key="4">
    <source>
        <dbReference type="Proteomes" id="UP001294444"/>
    </source>
</evidence>
<organism evidence="3 4">
    <name type="scientific">Melanopsichium pennsylvanicum</name>
    <dbReference type="NCBI Taxonomy" id="63383"/>
    <lineage>
        <taxon>Eukaryota</taxon>
        <taxon>Fungi</taxon>
        <taxon>Dikarya</taxon>
        <taxon>Basidiomycota</taxon>
        <taxon>Ustilaginomycotina</taxon>
        <taxon>Ustilaginomycetes</taxon>
        <taxon>Ustilaginales</taxon>
        <taxon>Ustilaginaceae</taxon>
        <taxon>Melanopsichium</taxon>
    </lineage>
</organism>
<dbReference type="AlphaFoldDB" id="A0AAJ4XLJ5"/>
<name>A0AAJ4XLJ5_9BASI</name>
<proteinExistence type="predicted"/>
<dbReference type="EMBL" id="OAPG01000005">
    <property type="protein sequence ID" value="SNX84072.1"/>
    <property type="molecule type" value="Genomic_DNA"/>
</dbReference>
<accession>A0AAJ4XLJ5</accession>
<protein>
    <submittedName>
        <fullName evidence="3">Uncharacterized protein</fullName>
    </submittedName>
</protein>